<comment type="caution">
    <text evidence="2">The sequence shown here is derived from an EMBL/GenBank/DDBJ whole genome shotgun (WGS) entry which is preliminary data.</text>
</comment>
<dbReference type="Proteomes" id="UP001219525">
    <property type="component" value="Unassembled WGS sequence"/>
</dbReference>
<feature type="chain" id="PRO_5042052548" evidence="1">
    <location>
        <begin position="17"/>
        <end position="297"/>
    </location>
</feature>
<dbReference type="PROSITE" id="PS51257">
    <property type="entry name" value="PROKAR_LIPOPROTEIN"/>
    <property type="match status" value="1"/>
</dbReference>
<accession>A0AAD6UTH2</accession>
<evidence type="ECO:0000313" key="3">
    <source>
        <dbReference type="Proteomes" id="UP001219525"/>
    </source>
</evidence>
<organism evidence="2 3">
    <name type="scientific">Mycena pura</name>
    <dbReference type="NCBI Taxonomy" id="153505"/>
    <lineage>
        <taxon>Eukaryota</taxon>
        <taxon>Fungi</taxon>
        <taxon>Dikarya</taxon>
        <taxon>Basidiomycota</taxon>
        <taxon>Agaricomycotina</taxon>
        <taxon>Agaricomycetes</taxon>
        <taxon>Agaricomycetidae</taxon>
        <taxon>Agaricales</taxon>
        <taxon>Marasmiineae</taxon>
        <taxon>Mycenaceae</taxon>
        <taxon>Mycena</taxon>
    </lineage>
</organism>
<dbReference type="AlphaFoldDB" id="A0AAD6UTH2"/>
<evidence type="ECO:0000256" key="1">
    <source>
        <dbReference type="SAM" id="SignalP"/>
    </source>
</evidence>
<keyword evidence="1" id="KW-0732">Signal</keyword>
<feature type="signal peptide" evidence="1">
    <location>
        <begin position="1"/>
        <end position="16"/>
    </location>
</feature>
<proteinExistence type="predicted"/>
<evidence type="ECO:0000313" key="2">
    <source>
        <dbReference type="EMBL" id="KAJ7191716.1"/>
    </source>
</evidence>
<gene>
    <name evidence="2" type="ORF">GGX14DRAFT_578742</name>
</gene>
<dbReference type="EMBL" id="JARJCW010000129">
    <property type="protein sequence ID" value="KAJ7191716.1"/>
    <property type="molecule type" value="Genomic_DNA"/>
</dbReference>
<name>A0AAD6UTH2_9AGAR</name>
<protein>
    <submittedName>
        <fullName evidence="2">Uncharacterized protein</fullName>
    </submittedName>
</protein>
<sequence>MRTFAILSGLVAVCSALPVSSSGCTSELLCDSSTTPLDPRSDVCLAEMCADGSQAAALKRDTSTPSKASVYRDLSNSERLARGIPLKRPVLRKRGTGTGALYPKRSPSPTYTVKGHLLVRNANDGTTLGYASNVSFGNGYYYKPDIADALALSITLDVGSTSGTQLNVAQLNAPNVFPYFGLAQGRDSTSNDISTGSFNYLYFGGTDETPAGSTPQEIDNQAASSLRVARSSESAIWAIDILSGTAVPTWINSDGAAATTQLFTQSNGLYAGGDRDQFAAKYPSPVTPITFTWVSSA</sequence>
<reference evidence="2" key="1">
    <citation type="submission" date="2023-03" db="EMBL/GenBank/DDBJ databases">
        <title>Massive genome expansion in bonnet fungi (Mycena s.s.) driven by repeated elements and novel gene families across ecological guilds.</title>
        <authorList>
            <consortium name="Lawrence Berkeley National Laboratory"/>
            <person name="Harder C.B."/>
            <person name="Miyauchi S."/>
            <person name="Viragh M."/>
            <person name="Kuo A."/>
            <person name="Thoen E."/>
            <person name="Andreopoulos B."/>
            <person name="Lu D."/>
            <person name="Skrede I."/>
            <person name="Drula E."/>
            <person name="Henrissat B."/>
            <person name="Morin E."/>
            <person name="Kohler A."/>
            <person name="Barry K."/>
            <person name="LaButti K."/>
            <person name="Morin E."/>
            <person name="Salamov A."/>
            <person name="Lipzen A."/>
            <person name="Mereny Z."/>
            <person name="Hegedus B."/>
            <person name="Baldrian P."/>
            <person name="Stursova M."/>
            <person name="Weitz H."/>
            <person name="Taylor A."/>
            <person name="Grigoriev I.V."/>
            <person name="Nagy L.G."/>
            <person name="Martin F."/>
            <person name="Kauserud H."/>
        </authorList>
    </citation>
    <scope>NUCLEOTIDE SEQUENCE</scope>
    <source>
        <strain evidence="2">9144</strain>
    </source>
</reference>
<keyword evidence="3" id="KW-1185">Reference proteome</keyword>